<keyword evidence="5 7" id="KW-1133">Transmembrane helix</keyword>
<evidence type="ECO:0000313" key="9">
    <source>
        <dbReference type="EMBL" id="KPV44446.1"/>
    </source>
</evidence>
<feature type="transmembrane region" description="Helical" evidence="7">
    <location>
        <begin position="275"/>
        <end position="294"/>
    </location>
</feature>
<dbReference type="RefSeq" id="WP_054968542.1">
    <property type="nucleotide sequence ID" value="NZ_LJCO01000033.1"/>
</dbReference>
<dbReference type="PROSITE" id="PS50850">
    <property type="entry name" value="MFS"/>
    <property type="match status" value="1"/>
</dbReference>
<dbReference type="InterPro" id="IPR036259">
    <property type="entry name" value="MFS_trans_sf"/>
</dbReference>
<dbReference type="InterPro" id="IPR011701">
    <property type="entry name" value="MFS"/>
</dbReference>
<dbReference type="GO" id="GO:0022857">
    <property type="term" value="F:transmembrane transporter activity"/>
    <property type="evidence" value="ECO:0007669"/>
    <property type="project" value="InterPro"/>
</dbReference>
<dbReference type="STRING" id="471514.AN477_07500"/>
<dbReference type="Pfam" id="PF07690">
    <property type="entry name" value="MFS_1"/>
    <property type="match status" value="1"/>
</dbReference>
<keyword evidence="10" id="KW-1185">Reference proteome</keyword>
<dbReference type="GO" id="GO:0005886">
    <property type="term" value="C:plasma membrane"/>
    <property type="evidence" value="ECO:0007669"/>
    <property type="project" value="UniProtKB-SubCell"/>
</dbReference>
<feature type="transmembrane region" description="Helical" evidence="7">
    <location>
        <begin position="80"/>
        <end position="99"/>
    </location>
</feature>
<proteinExistence type="predicted"/>
<dbReference type="Proteomes" id="UP000050482">
    <property type="component" value="Unassembled WGS sequence"/>
</dbReference>
<dbReference type="CDD" id="cd06173">
    <property type="entry name" value="MFS_MefA_like"/>
    <property type="match status" value="1"/>
</dbReference>
<sequence length="423" mass="45024">MPVPNSSVHQSRFSSAFTLSASRGLSALGGQIAITILPVAVFLMSHSMALAGLVLGTRLLVSTGFTPISGLFVDRFNPKLLMAISLTGRIILFAVMAQIHAIPWLTLLAAVTAVGGMLESTSTSTLIPRLVPDSALPKVNAIVSSALNLSFIVGPLLGGILVSKASVAWGFYAASGSQILSLICTLYIPSKTTQQEVVSTRSKLEQGNLDETNGLDESSRTESMMQQLLGGIQYAFSDRFLRTMLTAYSVFIFGLTAFNVLALGLSFHFHRGSSGYGLLIAIQAIGMLAITFGSTRWLKNAAVVPMFLLNMPLQGLAMFAIGLSHSFSLVAVFSFLQGLGWGMEQASVMTVLQLHIPRDLQGRIFGLFFASLNIAETLGISVFGWLGQRIGDSNGLLVAGCISTFCAVLSIALLRPLLQPMPE</sequence>
<feature type="transmembrane region" description="Helical" evidence="7">
    <location>
        <begin position="397"/>
        <end position="418"/>
    </location>
</feature>
<evidence type="ECO:0000256" key="5">
    <source>
        <dbReference type="ARBA" id="ARBA00022989"/>
    </source>
</evidence>
<dbReference type="Gene3D" id="1.20.1250.20">
    <property type="entry name" value="MFS general substrate transporter like domains"/>
    <property type="match status" value="1"/>
</dbReference>
<feature type="transmembrane region" description="Helical" evidence="7">
    <location>
        <begin position="139"/>
        <end position="161"/>
    </location>
</feature>
<dbReference type="SUPFAM" id="SSF103473">
    <property type="entry name" value="MFS general substrate transporter"/>
    <property type="match status" value="1"/>
</dbReference>
<dbReference type="PANTHER" id="PTHR23513:SF6">
    <property type="entry name" value="MAJOR FACILITATOR SUPERFAMILY ASSOCIATED DOMAIN-CONTAINING PROTEIN"/>
    <property type="match status" value="1"/>
</dbReference>
<accession>A0A0P9D4S4</accession>
<dbReference type="InterPro" id="IPR020846">
    <property type="entry name" value="MFS_dom"/>
</dbReference>
<evidence type="ECO:0000256" key="7">
    <source>
        <dbReference type="SAM" id="Phobius"/>
    </source>
</evidence>
<keyword evidence="3" id="KW-1003">Cell membrane</keyword>
<feature type="transmembrane region" description="Helical" evidence="7">
    <location>
        <begin position="167"/>
        <end position="188"/>
    </location>
</feature>
<organism evidence="9 10">
    <name type="scientific">Alicyclobacillus ferrooxydans</name>
    <dbReference type="NCBI Taxonomy" id="471514"/>
    <lineage>
        <taxon>Bacteria</taxon>
        <taxon>Bacillati</taxon>
        <taxon>Bacillota</taxon>
        <taxon>Bacilli</taxon>
        <taxon>Bacillales</taxon>
        <taxon>Alicyclobacillaceae</taxon>
        <taxon>Alicyclobacillus</taxon>
    </lineage>
</organism>
<feature type="transmembrane region" description="Helical" evidence="7">
    <location>
        <begin position="21"/>
        <end position="43"/>
    </location>
</feature>
<comment type="subcellular location">
    <subcellularLocation>
        <location evidence="1">Cell membrane</location>
        <topology evidence="1">Multi-pass membrane protein</topology>
    </subcellularLocation>
</comment>
<name>A0A0P9D4S4_9BACL</name>
<keyword evidence="4 7" id="KW-0812">Transmembrane</keyword>
<feature type="transmembrane region" description="Helical" evidence="7">
    <location>
        <begin position="364"/>
        <end position="385"/>
    </location>
</feature>
<dbReference type="OrthoDB" id="9775268at2"/>
<evidence type="ECO:0000256" key="2">
    <source>
        <dbReference type="ARBA" id="ARBA00022448"/>
    </source>
</evidence>
<feature type="transmembrane region" description="Helical" evidence="7">
    <location>
        <begin position="245"/>
        <end position="269"/>
    </location>
</feature>
<protein>
    <recommendedName>
        <fullName evidence="8">Major facilitator superfamily (MFS) profile domain-containing protein</fullName>
    </recommendedName>
</protein>
<comment type="caution">
    <text evidence="9">The sequence shown here is derived from an EMBL/GenBank/DDBJ whole genome shotgun (WGS) entry which is preliminary data.</text>
</comment>
<reference evidence="9 10" key="1">
    <citation type="submission" date="2015-09" db="EMBL/GenBank/DDBJ databases">
        <title>Draft genome sequence of Alicyclobacillus ferrooxydans DSM 22381.</title>
        <authorList>
            <person name="Hemp J."/>
        </authorList>
    </citation>
    <scope>NUCLEOTIDE SEQUENCE [LARGE SCALE GENOMIC DNA]</scope>
    <source>
        <strain evidence="9 10">TC-34</strain>
    </source>
</reference>
<feature type="transmembrane region" description="Helical" evidence="7">
    <location>
        <begin position="49"/>
        <end position="73"/>
    </location>
</feature>
<evidence type="ECO:0000256" key="4">
    <source>
        <dbReference type="ARBA" id="ARBA00022692"/>
    </source>
</evidence>
<dbReference type="EMBL" id="LJCO01000033">
    <property type="protein sequence ID" value="KPV44446.1"/>
    <property type="molecule type" value="Genomic_DNA"/>
</dbReference>
<dbReference type="AlphaFoldDB" id="A0A0P9D4S4"/>
<evidence type="ECO:0000256" key="3">
    <source>
        <dbReference type="ARBA" id="ARBA00022475"/>
    </source>
</evidence>
<feature type="domain" description="Major facilitator superfamily (MFS) profile" evidence="8">
    <location>
        <begin position="223"/>
        <end position="423"/>
    </location>
</feature>
<dbReference type="PANTHER" id="PTHR23513">
    <property type="entry name" value="INTEGRAL MEMBRANE EFFLUX PROTEIN-RELATED"/>
    <property type="match status" value="1"/>
</dbReference>
<evidence type="ECO:0000313" key="10">
    <source>
        <dbReference type="Proteomes" id="UP000050482"/>
    </source>
</evidence>
<evidence type="ECO:0000256" key="6">
    <source>
        <dbReference type="ARBA" id="ARBA00023136"/>
    </source>
</evidence>
<dbReference type="PATRIC" id="fig|471514.4.peg.3754"/>
<evidence type="ECO:0000256" key="1">
    <source>
        <dbReference type="ARBA" id="ARBA00004651"/>
    </source>
</evidence>
<gene>
    <name evidence="9" type="ORF">AN477_07500</name>
</gene>
<keyword evidence="2" id="KW-0813">Transport</keyword>
<evidence type="ECO:0000259" key="8">
    <source>
        <dbReference type="PROSITE" id="PS50850"/>
    </source>
</evidence>
<keyword evidence="6 7" id="KW-0472">Membrane</keyword>